<gene>
    <name evidence="1" type="ORF">SAMN05216246_11254</name>
</gene>
<dbReference type="RefSeq" id="WP_073453904.1">
    <property type="nucleotide sequence ID" value="NZ_FQYL01000012.1"/>
</dbReference>
<sequence>MRLRGAAPVLWRGPGECQIGAEAGNAVVLSGMSAAEQRLIDRLDEGTDRLSLSRSARLSDLPLRRAHELVSMLREGGVLCEDPLPSAERDADDVLYWERLCSPGGASARAHRLGEARLAVLGRVDEGAPGVIAREAVALLAEAGVGSILVEDPSLDAALGESFPTTARRAPLRALPDLMLTVEPHLIDPVRARSLARADAPHLPVVVREVSVRVGPLLEPGRELCAACLDLHERDADPRWPAVATQERGLPAPRIERLLAHQAAGLVARTVLEVLAGGPGQWAGRSLEISGTEPLGLERRWQPHPECACAALQPVCSRTMARTASE</sequence>
<dbReference type="Proteomes" id="UP000184390">
    <property type="component" value="Unassembled WGS sequence"/>
</dbReference>
<name>A0ABY1IGM8_9ACTO</name>
<protein>
    <recommendedName>
        <fullName evidence="3">Bacteriocin biosynthesis cyclodehydratase domain-containing protein</fullName>
    </recommendedName>
</protein>
<accession>A0ABY1IGM8</accession>
<proteinExistence type="predicted"/>
<dbReference type="Gene3D" id="3.40.50.720">
    <property type="entry name" value="NAD(P)-binding Rossmann-like Domain"/>
    <property type="match status" value="1"/>
</dbReference>
<evidence type="ECO:0008006" key="3">
    <source>
        <dbReference type="Google" id="ProtNLM"/>
    </source>
</evidence>
<comment type="caution">
    <text evidence="1">The sequence shown here is derived from an EMBL/GenBank/DDBJ whole genome shotgun (WGS) entry which is preliminary data.</text>
</comment>
<evidence type="ECO:0000313" key="2">
    <source>
        <dbReference type="Proteomes" id="UP000184390"/>
    </source>
</evidence>
<evidence type="ECO:0000313" key="1">
    <source>
        <dbReference type="EMBL" id="SHJ14213.1"/>
    </source>
</evidence>
<reference evidence="1 2" key="1">
    <citation type="submission" date="2016-11" db="EMBL/GenBank/DDBJ databases">
        <authorList>
            <person name="Varghese N."/>
            <person name="Submissions S."/>
        </authorList>
    </citation>
    <scope>NUCLEOTIDE SEQUENCE [LARGE SCALE GENOMIC DNA]</scope>
    <source>
        <strain evidence="1 2">PA</strain>
    </source>
</reference>
<keyword evidence="2" id="KW-1185">Reference proteome</keyword>
<organism evidence="1 2">
    <name type="scientific">Actinomyces denticolens</name>
    <dbReference type="NCBI Taxonomy" id="52767"/>
    <lineage>
        <taxon>Bacteria</taxon>
        <taxon>Bacillati</taxon>
        <taxon>Actinomycetota</taxon>
        <taxon>Actinomycetes</taxon>
        <taxon>Actinomycetales</taxon>
        <taxon>Actinomycetaceae</taxon>
        <taxon>Actinomyces</taxon>
    </lineage>
</organism>
<dbReference type="EMBL" id="FQYL01000012">
    <property type="protein sequence ID" value="SHJ14213.1"/>
    <property type="molecule type" value="Genomic_DNA"/>
</dbReference>